<reference evidence="3" key="1">
    <citation type="submission" date="2020-06" db="EMBL/GenBank/DDBJ databases">
        <title>Whole Genome Sequence of Bradyrhizobium sp. Strain 66S1MB.</title>
        <authorList>
            <person name="Bromfield E."/>
            <person name="Cloutier S."/>
        </authorList>
    </citation>
    <scope>NUCLEOTIDE SEQUENCE</scope>
    <source>
        <strain evidence="3">66S1MB</strain>
    </source>
</reference>
<dbReference type="AlphaFoldDB" id="A0A939LD08"/>
<dbReference type="GO" id="GO:0004497">
    <property type="term" value="F:monooxygenase activity"/>
    <property type="evidence" value="ECO:0007669"/>
    <property type="project" value="UniProtKB-KW"/>
</dbReference>
<keyword evidence="4" id="KW-1185">Reference proteome</keyword>
<reference evidence="2" key="2">
    <citation type="journal article" date="2021" name="Int. J. Syst. Evol. Microbiol.">
        <title>Bradyrhizobium septentrionale sp. nov. (sv. septentrionale) and Bradyrhizobium quebecense sp. nov. (sv. septentrionale) associated with legumes native to Canada possess rearranged symbiosis genes and numerous insertion sequences.</title>
        <authorList>
            <person name="Bromfield E.S.P."/>
            <person name="Cloutier S."/>
        </authorList>
    </citation>
    <scope>NUCLEOTIDE SEQUENCE</scope>
    <source>
        <strain evidence="2">12S5</strain>
    </source>
</reference>
<accession>A0A939LD08</accession>
<comment type="caution">
    <text evidence="3">The sequence shown here is derived from an EMBL/GenBank/DDBJ whole genome shotgun (WGS) entry which is preliminary data.</text>
</comment>
<proteinExistence type="predicted"/>
<evidence type="ECO:0000259" key="1">
    <source>
        <dbReference type="Pfam" id="PF03992"/>
    </source>
</evidence>
<protein>
    <submittedName>
        <fullName evidence="3">Antibiotic biosynthesis monooxygenase</fullName>
    </submittedName>
</protein>
<evidence type="ECO:0000313" key="2">
    <source>
        <dbReference type="EMBL" id="MBO1430698.1"/>
    </source>
</evidence>
<keyword evidence="3" id="KW-0503">Monooxygenase</keyword>
<dbReference type="Pfam" id="PF03992">
    <property type="entry name" value="ABM"/>
    <property type="match status" value="1"/>
</dbReference>
<dbReference type="SUPFAM" id="SSF54909">
    <property type="entry name" value="Dimeric alpha+beta barrel"/>
    <property type="match status" value="1"/>
</dbReference>
<keyword evidence="3" id="KW-0560">Oxidoreductase</keyword>
<sequence length="136" mass="15334">MRHSKQTIAQRLVGQEEAPLIVFSLEIMASDRVRTALLRTLGSVIEPTRVAPGCRSVRLFTDLDKRRTLVLVEEWKTRVEFERNLDATKLNTIVGAIELSGEPPVVRIDTIEREEGVDLLALSIVGEKMPRGQRET</sequence>
<evidence type="ECO:0000313" key="3">
    <source>
        <dbReference type="EMBL" id="NVL10737.1"/>
    </source>
</evidence>
<dbReference type="Proteomes" id="UP000692816">
    <property type="component" value="Unassembled WGS sequence"/>
</dbReference>
<dbReference type="Gene3D" id="3.30.70.100">
    <property type="match status" value="1"/>
</dbReference>
<organism evidence="3">
    <name type="scientific">Bradyrhizobium quebecense</name>
    <dbReference type="NCBI Taxonomy" id="2748629"/>
    <lineage>
        <taxon>Bacteria</taxon>
        <taxon>Pseudomonadati</taxon>
        <taxon>Pseudomonadota</taxon>
        <taxon>Alphaproteobacteria</taxon>
        <taxon>Hyphomicrobiales</taxon>
        <taxon>Nitrobacteraceae</taxon>
        <taxon>Bradyrhizobium</taxon>
    </lineage>
</organism>
<name>A0A939LD08_9BRAD</name>
<evidence type="ECO:0000313" key="4">
    <source>
        <dbReference type="Proteomes" id="UP000692816"/>
    </source>
</evidence>
<gene>
    <name evidence="3" type="ORF">HU230_34835</name>
    <name evidence="2" type="ORF">J4P68_14785</name>
</gene>
<dbReference type="InterPro" id="IPR011008">
    <property type="entry name" value="Dimeric_a/b-barrel"/>
</dbReference>
<dbReference type="RefSeq" id="WP_176533821.1">
    <property type="nucleotide sequence ID" value="NZ_CP088022.1"/>
</dbReference>
<dbReference type="EMBL" id="JABWSX010000001">
    <property type="protein sequence ID" value="NVL10737.1"/>
    <property type="molecule type" value="Genomic_DNA"/>
</dbReference>
<feature type="domain" description="ABM" evidence="1">
    <location>
        <begin position="34"/>
        <end position="83"/>
    </location>
</feature>
<dbReference type="InterPro" id="IPR007138">
    <property type="entry name" value="ABM_dom"/>
</dbReference>
<dbReference type="EMBL" id="JAGEPA010000001">
    <property type="protein sequence ID" value="MBO1430698.1"/>
    <property type="molecule type" value="Genomic_DNA"/>
</dbReference>